<dbReference type="InterPro" id="IPR004072">
    <property type="entry name" value="Vmron_rcpt_1"/>
</dbReference>
<dbReference type="GeneID" id="101585808"/>
<keyword evidence="8 13" id="KW-0297">G-protein coupled receptor</keyword>
<dbReference type="Pfam" id="PF03402">
    <property type="entry name" value="V1R"/>
    <property type="match status" value="1"/>
</dbReference>
<evidence type="ECO:0000259" key="14">
    <source>
        <dbReference type="PROSITE" id="PS50262"/>
    </source>
</evidence>
<dbReference type="GO" id="GO:0019236">
    <property type="term" value="P:response to pheromone"/>
    <property type="evidence" value="ECO:0007669"/>
    <property type="project" value="UniProtKB-KW"/>
</dbReference>
<evidence type="ECO:0000256" key="5">
    <source>
        <dbReference type="ARBA" id="ARBA00022507"/>
    </source>
</evidence>
<gene>
    <name evidence="16" type="primary">LOC101585808</name>
</gene>
<keyword evidence="10 13" id="KW-0675">Receptor</keyword>
<evidence type="ECO:0000313" key="16">
    <source>
        <dbReference type="RefSeq" id="XP_023560676.1"/>
    </source>
</evidence>
<feature type="transmembrane region" description="Helical" evidence="13">
    <location>
        <begin position="120"/>
        <end position="139"/>
    </location>
</feature>
<keyword evidence="15" id="KW-1185">Reference proteome</keyword>
<evidence type="ECO:0000313" key="15">
    <source>
        <dbReference type="Proteomes" id="UP000515203"/>
    </source>
</evidence>
<evidence type="ECO:0000256" key="6">
    <source>
        <dbReference type="ARBA" id="ARBA00022692"/>
    </source>
</evidence>
<keyword evidence="5 13" id="KW-0589">Pheromone response</keyword>
<feature type="transmembrane region" description="Helical" evidence="13">
    <location>
        <begin position="87"/>
        <end position="108"/>
    </location>
</feature>
<dbReference type="PROSITE" id="PS50262">
    <property type="entry name" value="G_PROTEIN_RECEP_F1_2"/>
    <property type="match status" value="1"/>
</dbReference>
<dbReference type="OrthoDB" id="9606139at2759"/>
<evidence type="ECO:0000256" key="7">
    <source>
        <dbReference type="ARBA" id="ARBA00022989"/>
    </source>
</evidence>
<keyword evidence="6 13" id="KW-0812">Transmembrane</keyword>
<dbReference type="RefSeq" id="XP_023560676.1">
    <property type="nucleotide sequence ID" value="XM_023704908.1"/>
</dbReference>
<feature type="transmembrane region" description="Helical" evidence="13">
    <location>
        <begin position="258"/>
        <end position="282"/>
    </location>
</feature>
<evidence type="ECO:0000256" key="8">
    <source>
        <dbReference type="ARBA" id="ARBA00023040"/>
    </source>
</evidence>
<dbReference type="InterPro" id="IPR017452">
    <property type="entry name" value="GPCR_Rhodpsn_7TM"/>
</dbReference>
<keyword evidence="4 13" id="KW-1003">Cell membrane</keyword>
<evidence type="ECO:0000256" key="3">
    <source>
        <dbReference type="ARBA" id="ARBA00010663"/>
    </source>
</evidence>
<dbReference type="GO" id="GO:0007606">
    <property type="term" value="P:sensory perception of chemical stimulus"/>
    <property type="evidence" value="ECO:0007669"/>
    <property type="project" value="UniProtKB-ARBA"/>
</dbReference>
<sequence>MGVVFLLQTVCGVLGNLFLLQHYLLLYFTGHRLKPTDLILQHLMVANSLSLLSRGIPHTMAAFGLQDFLNELGCKVVFYLHRVGRGVSISVTCLLSVFQAITISPRNFRWTKLKATAPKYTCFCVFLCWILQMPVNILFSLNVTAKWNKENITRQKDLGFCSANHSDMITLSLFAVLLLFPDVASLSLMLYSSTSMLSILYRHRQQVQYIHRMNGSSRSFTEFRATQRILLLVNTFVSSYTLSSIFQVCISNSPKPSWFFINFGAFITLCFPAFCPFVLMIPDFQCADSLSK</sequence>
<keyword evidence="9 13" id="KW-0472">Membrane</keyword>
<dbReference type="PANTHER" id="PTHR24062">
    <property type="entry name" value="VOMERONASAL TYPE-1 RECEPTOR"/>
    <property type="match status" value="1"/>
</dbReference>
<feature type="domain" description="G-protein coupled receptors family 1 profile" evidence="14">
    <location>
        <begin position="15"/>
        <end position="279"/>
    </location>
</feature>
<dbReference type="SUPFAM" id="SSF81321">
    <property type="entry name" value="Family A G protein-coupled receptor-like"/>
    <property type="match status" value="1"/>
</dbReference>
<organism evidence="15 16">
    <name type="scientific">Octodon degus</name>
    <name type="common">Degu</name>
    <name type="synonym">Sciurus degus</name>
    <dbReference type="NCBI Taxonomy" id="10160"/>
    <lineage>
        <taxon>Eukaryota</taxon>
        <taxon>Metazoa</taxon>
        <taxon>Chordata</taxon>
        <taxon>Craniata</taxon>
        <taxon>Vertebrata</taxon>
        <taxon>Euteleostomi</taxon>
        <taxon>Mammalia</taxon>
        <taxon>Eutheria</taxon>
        <taxon>Euarchontoglires</taxon>
        <taxon>Glires</taxon>
        <taxon>Rodentia</taxon>
        <taxon>Hystricomorpha</taxon>
        <taxon>Octodontidae</taxon>
        <taxon>Octodon</taxon>
    </lineage>
</organism>
<evidence type="ECO:0000256" key="11">
    <source>
        <dbReference type="ARBA" id="ARBA00023180"/>
    </source>
</evidence>
<name>A0A6P6DL21_OCTDE</name>
<evidence type="ECO:0000256" key="12">
    <source>
        <dbReference type="ARBA" id="ARBA00023224"/>
    </source>
</evidence>
<keyword evidence="7 13" id="KW-1133">Transmembrane helix</keyword>
<comment type="subcellular location">
    <subcellularLocation>
        <location evidence="2 13">Cell membrane</location>
        <topology evidence="2 13">Multi-pass membrane protein</topology>
    </subcellularLocation>
</comment>
<protein>
    <recommendedName>
        <fullName evidence="13">Vomeronasal type-1 receptor</fullName>
    </recommendedName>
</protein>
<reference evidence="16" key="1">
    <citation type="submission" date="2025-08" db="UniProtKB">
        <authorList>
            <consortium name="RefSeq"/>
        </authorList>
    </citation>
    <scope>IDENTIFICATION</scope>
</reference>
<feature type="transmembrane region" description="Helical" evidence="13">
    <location>
        <begin position="6"/>
        <end position="26"/>
    </location>
</feature>
<dbReference type="Gene3D" id="1.20.1070.10">
    <property type="entry name" value="Rhodopsin 7-helix transmembrane proteins"/>
    <property type="match status" value="1"/>
</dbReference>
<evidence type="ECO:0000256" key="1">
    <source>
        <dbReference type="ARBA" id="ARBA00003878"/>
    </source>
</evidence>
<accession>A0A6P6DL21</accession>
<feature type="transmembrane region" description="Helical" evidence="13">
    <location>
        <begin position="229"/>
        <end position="246"/>
    </location>
</feature>
<evidence type="ECO:0000256" key="4">
    <source>
        <dbReference type="ARBA" id="ARBA00022475"/>
    </source>
</evidence>
<keyword evidence="11" id="KW-0325">Glycoprotein</keyword>
<dbReference type="AlphaFoldDB" id="A0A6P6DL21"/>
<comment type="function">
    <text evidence="1">Putative pheromone receptor.</text>
</comment>
<dbReference type="GO" id="GO:0005886">
    <property type="term" value="C:plasma membrane"/>
    <property type="evidence" value="ECO:0007669"/>
    <property type="project" value="UniProtKB-SubCell"/>
</dbReference>
<dbReference type="Proteomes" id="UP000515203">
    <property type="component" value="Unplaced"/>
</dbReference>
<dbReference type="InParanoid" id="A0A6P6DL21"/>
<comment type="similarity">
    <text evidence="3 13">Belongs to the G-protein coupled receptor 1 family.</text>
</comment>
<dbReference type="FunFam" id="1.20.1070.10:FF:000033">
    <property type="entry name" value="Vomeronasal type-1 receptor"/>
    <property type="match status" value="1"/>
</dbReference>
<feature type="transmembrane region" description="Helical" evidence="13">
    <location>
        <begin position="168"/>
        <end position="191"/>
    </location>
</feature>
<dbReference type="GO" id="GO:0016503">
    <property type="term" value="F:pheromone receptor activity"/>
    <property type="evidence" value="ECO:0007669"/>
    <property type="project" value="InterPro"/>
</dbReference>
<keyword evidence="12 13" id="KW-0807">Transducer</keyword>
<proteinExistence type="inferred from homology"/>
<evidence type="ECO:0000256" key="10">
    <source>
        <dbReference type="ARBA" id="ARBA00023170"/>
    </source>
</evidence>
<evidence type="ECO:0000256" key="2">
    <source>
        <dbReference type="ARBA" id="ARBA00004651"/>
    </source>
</evidence>
<evidence type="ECO:0000256" key="9">
    <source>
        <dbReference type="ARBA" id="ARBA00023136"/>
    </source>
</evidence>
<dbReference type="PRINTS" id="PR01534">
    <property type="entry name" value="VOMERONASL1R"/>
</dbReference>
<evidence type="ECO:0000256" key="13">
    <source>
        <dbReference type="RuleBase" id="RU364061"/>
    </source>
</evidence>